<keyword evidence="5 7" id="KW-0949">S-adenosyl-L-methionine</keyword>
<gene>
    <name evidence="8" type="ORF">OB144RH_07125</name>
</gene>
<comment type="similarity">
    <text evidence="1 7">Belongs to the N(4)/N(6)-methyltransferase family.</text>
</comment>
<protein>
    <recommendedName>
        <fullName evidence="2 7">Site-specific DNA-methyltransferase (adenine-specific)</fullName>
        <ecNumber evidence="2 7">2.1.1.72</ecNumber>
    </recommendedName>
</protein>
<dbReference type="Gene3D" id="1.10.1020.10">
    <property type="entry name" value="Adenine-specific Methyltransferase, Domain 2"/>
    <property type="match status" value="1"/>
</dbReference>
<dbReference type="EMBL" id="OZ018776">
    <property type="protein sequence ID" value="CAK9121541.1"/>
    <property type="molecule type" value="Genomic_DNA"/>
</dbReference>
<dbReference type="InterPro" id="IPR012263">
    <property type="entry name" value="M_m6A_EcoRV"/>
</dbReference>
<dbReference type="Proteomes" id="UP001642485">
    <property type="component" value="Chromosome"/>
</dbReference>
<dbReference type="EC" id="2.1.1.72" evidence="2 7"/>
<organism evidence="8 9">
    <name type="scientific">Rickettsia helvetica</name>
    <dbReference type="NCBI Taxonomy" id="35789"/>
    <lineage>
        <taxon>Bacteria</taxon>
        <taxon>Pseudomonadati</taxon>
        <taxon>Pseudomonadota</taxon>
        <taxon>Alphaproteobacteria</taxon>
        <taxon>Rickettsiales</taxon>
        <taxon>Rickettsiaceae</taxon>
        <taxon>Rickettsieae</taxon>
        <taxon>Rickettsia</taxon>
        <taxon>spotted fever group</taxon>
    </lineage>
</organism>
<accession>A0ABP0T607</accession>
<comment type="catalytic activity">
    <reaction evidence="6 7">
        <text>a 2'-deoxyadenosine in DNA + S-adenosyl-L-methionine = an N(6)-methyl-2'-deoxyadenosine in DNA + S-adenosyl-L-homocysteine + H(+)</text>
        <dbReference type="Rhea" id="RHEA:15197"/>
        <dbReference type="Rhea" id="RHEA-COMP:12418"/>
        <dbReference type="Rhea" id="RHEA-COMP:12419"/>
        <dbReference type="ChEBI" id="CHEBI:15378"/>
        <dbReference type="ChEBI" id="CHEBI:57856"/>
        <dbReference type="ChEBI" id="CHEBI:59789"/>
        <dbReference type="ChEBI" id="CHEBI:90615"/>
        <dbReference type="ChEBI" id="CHEBI:90616"/>
        <dbReference type="EC" id="2.1.1.72"/>
    </reaction>
</comment>
<proteinExistence type="inferred from homology"/>
<evidence type="ECO:0000256" key="4">
    <source>
        <dbReference type="ARBA" id="ARBA00022679"/>
    </source>
</evidence>
<evidence type="ECO:0000256" key="3">
    <source>
        <dbReference type="ARBA" id="ARBA00022603"/>
    </source>
</evidence>
<evidence type="ECO:0000256" key="5">
    <source>
        <dbReference type="ARBA" id="ARBA00022691"/>
    </source>
</evidence>
<dbReference type="InterPro" id="IPR002052">
    <property type="entry name" value="DNA_methylase_N6_adenine_CS"/>
</dbReference>
<evidence type="ECO:0000256" key="6">
    <source>
        <dbReference type="ARBA" id="ARBA00047942"/>
    </source>
</evidence>
<dbReference type="InterPro" id="IPR029063">
    <property type="entry name" value="SAM-dependent_MTases_sf"/>
</dbReference>
<dbReference type="PANTHER" id="PTHR30481">
    <property type="entry name" value="DNA ADENINE METHYLASE"/>
    <property type="match status" value="1"/>
</dbReference>
<dbReference type="NCBIfam" id="TIGR00571">
    <property type="entry name" value="dam"/>
    <property type="match status" value="1"/>
</dbReference>
<dbReference type="PROSITE" id="PS00092">
    <property type="entry name" value="N6_MTASE"/>
    <property type="match status" value="1"/>
</dbReference>
<dbReference type="PANTHER" id="PTHR30481:SF3">
    <property type="entry name" value="DNA ADENINE METHYLASE"/>
    <property type="match status" value="1"/>
</dbReference>
<dbReference type="PRINTS" id="PR00505">
    <property type="entry name" value="D12N6MTFRASE"/>
</dbReference>
<evidence type="ECO:0000256" key="2">
    <source>
        <dbReference type="ARBA" id="ARBA00011900"/>
    </source>
</evidence>
<dbReference type="Gene3D" id="3.40.50.150">
    <property type="entry name" value="Vaccinia Virus protein VP39"/>
    <property type="match status" value="1"/>
</dbReference>
<dbReference type="RefSeq" id="WP_029374785.1">
    <property type="nucleotide sequence ID" value="NZ_OY974080.1"/>
</dbReference>
<name>A0ABP0T607_RICHE</name>
<dbReference type="PIRSF" id="PIRSF000398">
    <property type="entry name" value="M_m6A_EcoRV"/>
    <property type="match status" value="1"/>
</dbReference>
<reference evidence="8 9" key="1">
    <citation type="submission" date="2024-02" db="EMBL/GenBank/DDBJ databases">
        <authorList>
            <person name="Nijsse B."/>
            <person name="Sprong H."/>
        </authorList>
    </citation>
    <scope>NUCLEOTIDE SEQUENCE [LARGE SCALE GENOMIC DNA]</scope>
    <source>
        <strain evidence="8">OB144</strain>
    </source>
</reference>
<keyword evidence="4 7" id="KW-0808">Transferase</keyword>
<sequence length="274" mass="32064">MSVNKIDKPQPFLQWVGGKRKIVDQLVQFIPLNVNNYYEPFLGGGALFFHVRDKFKHCYLSDINLELVTSYNMIKKNPDKVSKLLDSHKEQHSKEHYYQVRSNNDSNDPTKITARFIYLNRYSFKGIYRVNINGTPAQTFSGRNYTKSDIASRLKQCSSLLAGTSIFATDFSFIEPQKNDFVYFDPPYHKSGEKFYTRLPFDESEQTRLRDFALELNNKRVKIMISNSDTPFIRNLYKNFNISTIKVKYSMSEHNKTVDEVVITNYTTTSLQRF</sequence>
<keyword evidence="3 7" id="KW-0489">Methyltransferase</keyword>
<dbReference type="InterPro" id="IPR012327">
    <property type="entry name" value="MeTrfase_D12"/>
</dbReference>
<evidence type="ECO:0000313" key="8">
    <source>
        <dbReference type="EMBL" id="CAK9121541.1"/>
    </source>
</evidence>
<evidence type="ECO:0000256" key="7">
    <source>
        <dbReference type="RuleBase" id="RU361257"/>
    </source>
</evidence>
<dbReference type="Pfam" id="PF02086">
    <property type="entry name" value="MethyltransfD12"/>
    <property type="match status" value="1"/>
</dbReference>
<dbReference type="InterPro" id="IPR023095">
    <property type="entry name" value="Ade_MeTrfase_dom_2"/>
</dbReference>
<keyword evidence="9" id="KW-1185">Reference proteome</keyword>
<evidence type="ECO:0000256" key="1">
    <source>
        <dbReference type="ARBA" id="ARBA00006594"/>
    </source>
</evidence>
<dbReference type="SUPFAM" id="SSF53335">
    <property type="entry name" value="S-adenosyl-L-methionine-dependent methyltransferases"/>
    <property type="match status" value="1"/>
</dbReference>
<evidence type="ECO:0000313" key="9">
    <source>
        <dbReference type="Proteomes" id="UP001642485"/>
    </source>
</evidence>